<feature type="compositionally biased region" description="Polar residues" evidence="21">
    <location>
        <begin position="289"/>
        <end position="300"/>
    </location>
</feature>
<dbReference type="FunFam" id="2.60.120.200:FF:000032">
    <property type="entry name" value="pikachurin isoform X1"/>
    <property type="match status" value="1"/>
</dbReference>
<dbReference type="FunFam" id="2.60.40.10:FF:001294">
    <property type="entry name" value="EGF like, fibronectin type III and laminin G domains"/>
    <property type="match status" value="1"/>
</dbReference>
<evidence type="ECO:0000256" key="18">
    <source>
        <dbReference type="ARBA" id="ARBA00081917"/>
    </source>
</evidence>
<evidence type="ECO:0000256" key="10">
    <source>
        <dbReference type="ARBA" id="ARBA00023180"/>
    </source>
</evidence>
<feature type="disulfide bond" evidence="20">
    <location>
        <begin position="1270"/>
        <end position="1297"/>
    </location>
</feature>
<feature type="disulfide bond" evidence="19">
    <location>
        <begin position="654"/>
        <end position="663"/>
    </location>
</feature>
<feature type="domain" description="Laminin G" evidence="22">
    <location>
        <begin position="1118"/>
        <end position="1297"/>
    </location>
</feature>
<keyword evidence="2" id="KW-0964">Secreted</keyword>
<feature type="domain" description="Fibronectin type-III" evidence="24">
    <location>
        <begin position="427"/>
        <end position="522"/>
    </location>
</feature>
<dbReference type="Pfam" id="PF25016">
    <property type="entry name" value="EGF_Pikachurin"/>
    <property type="match status" value="1"/>
</dbReference>
<dbReference type="Proteomes" id="UP000515131">
    <property type="component" value="Unplaced"/>
</dbReference>
<keyword evidence="6" id="KW-0677">Repeat</keyword>
<keyword evidence="5" id="KW-0732">Signal</keyword>
<dbReference type="SUPFAM" id="SSF49899">
    <property type="entry name" value="Concanavalin A-like lectins/glucanases"/>
    <property type="match status" value="3"/>
</dbReference>
<dbReference type="GO" id="GO:0048786">
    <property type="term" value="C:presynaptic active zone"/>
    <property type="evidence" value="ECO:0007669"/>
    <property type="project" value="UniProtKB-SubCell"/>
</dbReference>
<dbReference type="Pfam" id="PF02210">
    <property type="entry name" value="Laminin_G_2"/>
    <property type="match status" value="1"/>
</dbReference>
<keyword evidence="8" id="KW-0770">Synapse</keyword>
<evidence type="ECO:0000256" key="1">
    <source>
        <dbReference type="ARBA" id="ARBA00004498"/>
    </source>
</evidence>
<feature type="compositionally biased region" description="Basic and acidic residues" evidence="21">
    <location>
        <begin position="278"/>
        <end position="288"/>
    </location>
</feature>
<reference evidence="26" key="1">
    <citation type="submission" date="2025-08" db="UniProtKB">
        <authorList>
            <consortium name="RefSeq"/>
        </authorList>
    </citation>
    <scope>IDENTIFICATION</scope>
    <source>
        <tissue evidence="26">Blood</tissue>
    </source>
</reference>
<dbReference type="Pfam" id="PF00041">
    <property type="entry name" value="fn3"/>
    <property type="match status" value="2"/>
</dbReference>
<evidence type="ECO:0000313" key="26">
    <source>
        <dbReference type="RefSeq" id="XP_025779551.1"/>
    </source>
</evidence>
<keyword evidence="7" id="KW-0654">Proteoglycan</keyword>
<name>A0A6P6HVQ7_PUMCO</name>
<dbReference type="PROSITE" id="PS01186">
    <property type="entry name" value="EGF_2"/>
    <property type="match status" value="1"/>
</dbReference>
<dbReference type="InterPro" id="IPR001791">
    <property type="entry name" value="Laminin_G"/>
</dbReference>
<dbReference type="SMART" id="SM00060">
    <property type="entry name" value="FN3"/>
    <property type="match status" value="2"/>
</dbReference>
<feature type="region of interest" description="Disordered" evidence="21">
    <location>
        <begin position="501"/>
        <end position="535"/>
    </location>
</feature>
<feature type="region of interest" description="Disordered" evidence="21">
    <location>
        <begin position="277"/>
        <end position="306"/>
    </location>
</feature>
<evidence type="ECO:0000256" key="8">
    <source>
        <dbReference type="ARBA" id="ARBA00023018"/>
    </source>
</evidence>
<dbReference type="GeneID" id="112860455"/>
<dbReference type="FunFam" id="2.60.120.200:FF:000034">
    <property type="entry name" value="pikachurin isoform X1"/>
    <property type="match status" value="1"/>
</dbReference>
<evidence type="ECO:0000256" key="3">
    <source>
        <dbReference type="ARBA" id="ARBA00022530"/>
    </source>
</evidence>
<dbReference type="PROSITE" id="PS50026">
    <property type="entry name" value="EGF_3"/>
    <property type="match status" value="3"/>
</dbReference>
<evidence type="ECO:0000259" key="24">
    <source>
        <dbReference type="PROSITE" id="PS50853"/>
    </source>
</evidence>
<evidence type="ECO:0000256" key="4">
    <source>
        <dbReference type="ARBA" id="ARBA00022536"/>
    </source>
</evidence>
<evidence type="ECO:0000256" key="5">
    <source>
        <dbReference type="ARBA" id="ARBA00022729"/>
    </source>
</evidence>
<keyword evidence="25" id="KW-1185">Reference proteome</keyword>
<evidence type="ECO:0000256" key="17">
    <source>
        <dbReference type="ARBA" id="ARBA00068283"/>
    </source>
</evidence>
<keyword evidence="9 19" id="KW-1015">Disulfide bond</keyword>
<evidence type="ECO:0000256" key="6">
    <source>
        <dbReference type="ARBA" id="ARBA00022737"/>
    </source>
</evidence>
<feature type="domain" description="Fibronectin type-III" evidence="24">
    <location>
        <begin position="311"/>
        <end position="419"/>
    </location>
</feature>
<dbReference type="FunFam" id="2.60.120.200:FF:000033">
    <property type="entry name" value="pikachurin isoform X1"/>
    <property type="match status" value="1"/>
</dbReference>
<dbReference type="FunFam" id="2.10.25.10:FF:000248">
    <property type="entry name" value="pikachurin isoform X3"/>
    <property type="match status" value="1"/>
</dbReference>
<dbReference type="RefSeq" id="XP_025779551.1">
    <property type="nucleotide sequence ID" value="XM_025923766.1"/>
</dbReference>
<sequence>MLFTKAFGNNIAKETRPMLSLSGAFMAIECGLSMLVGGSTIEMGFPDFSGAGEPFGLSVGEACLHLPDLRETKVFVYCNRQQSGFGHFQVKAPLQQVPDSWAAPPAVQENELLVVGAAWTLVPRNAARVRSQELCKVVTFSLSNLFLTSHLPDAMESDQLLQGMRQLFKANSSGVKAGRSGVSRGAESFIKSIGERKAILLVKPPWWKKRRIVKKRRRWVLRSTAVKVLVCVHERGAPVHMGRHPANPGPVYHLLRQMAIHSPSLLPEGVHISSLVRPQKERPGEKSVRTWTSAHSSPVTSRGLDQGKVGPPLDIMLYPLNCTDFSIQWKMPRHPGSPIIGYTVFYSEVGVDKSLQERSHSVPLSQDIPALGQSDRQVIFEEVIGDLKPGTEYRVSVAAYSQTGKGRLSSPRHVTTLPQDSCLPPSAPQQPHVTVVSDSEVALSWKPGKSEGSSPIQYYSVEFIRPDFDKSWTLIQERIQMDSMVIKGLDPDTNYQFAVRAMNPHGPSPRSRPSDTIRTFRPEEAGSGRYGPRYTTDMGVSEDDDGFEDDLDLDISFEEVKPLPAIKGGHKKFWGESKMAPRSNPKTTSRLVPPTLASLPMTTVAPQPTPAERKGKNGVAIMPRLFDMSCDETLCSADSFCVNDYTWGGSRCHCNLGRGGESCSEDIVIQYPQFFGHSFVTFEPLKNSYQAFQITLEFRAEAEDGLLLYCGENEHGRGDFMSLAIIRRSLQFRFNCGTGVGIIISETKIKLGGWHTVTLYRDGLNGLLQLNNGTPATGQSQGQYSKITFRTPLYLGGAPSAYWLVRATGTNRGFQGCVQSLTVNGKRIDLRPWPLGKALSGADVGECSSGLCDEASCINGGTCAAVKADAYICLCPLGFKGRHCEDAFTLTIPQFRESLRSYAATPWPLEPQHYLSFMEFEITFRPDSGDGVLLYSYDTGSKDFVSINMAGGHVEFRFDCGSGTGVLRSEDPLALGHWHELHVSRTAKNGILQVDKQKVVEAMAEGGFTQIKCNTDIFIGGVPNYDDVKKNSGILKPFSGSIQKIILNDRTIHVKHDFTRGVNVENAAHPCVGAPCTHGGSCRPRKDSYECDCPLGFEGLHCQKECGNYCLNTITEAIEIPQFIGRSYLIYDNPDILKRVSGSRTNAFMRFKTTAKDGLLLWRGDSPMRPNSDFISLGLRDGALVFSYNLGSGVASIMVNGSFNDGRWHRVKAVRDGQSGKITVDDYGARTGKSPGMMRQLNINGALYVGGMKEIALHTNRQYMRGLVGCISHFTLSTDYHISLVEDAVDGKNINTCGAK</sequence>
<comment type="subcellular location">
    <subcellularLocation>
        <location evidence="13">Presynaptic active zone</location>
    </subcellularLocation>
    <subcellularLocation>
        <location evidence="1">Secreted</location>
        <location evidence="1">Extracellular space</location>
        <location evidence="1">Extracellular matrix</location>
    </subcellularLocation>
    <subcellularLocation>
        <location evidence="14">Synaptic cleft</location>
    </subcellularLocation>
</comment>
<evidence type="ECO:0000256" key="19">
    <source>
        <dbReference type="PROSITE-ProRule" id="PRU00076"/>
    </source>
</evidence>
<evidence type="ECO:0000256" key="11">
    <source>
        <dbReference type="ARBA" id="ARBA00023207"/>
    </source>
</evidence>
<feature type="domain" description="EGF-like" evidence="23">
    <location>
        <begin position="1067"/>
        <end position="1103"/>
    </location>
</feature>
<dbReference type="InterPro" id="IPR013783">
    <property type="entry name" value="Ig-like_fold"/>
</dbReference>
<dbReference type="CDD" id="cd00110">
    <property type="entry name" value="LamG"/>
    <property type="match status" value="3"/>
</dbReference>
<dbReference type="Pfam" id="PF00008">
    <property type="entry name" value="EGF"/>
    <property type="match status" value="2"/>
</dbReference>
<evidence type="ECO:0000256" key="9">
    <source>
        <dbReference type="ARBA" id="ARBA00023157"/>
    </source>
</evidence>
<dbReference type="InterPro" id="IPR056943">
    <property type="entry name" value="EGF_Pikachurin"/>
</dbReference>
<dbReference type="SUPFAM" id="SSF49265">
    <property type="entry name" value="Fibronectin type III"/>
    <property type="match status" value="1"/>
</dbReference>
<keyword evidence="12" id="KW-0966">Cell projection</keyword>
<evidence type="ECO:0000256" key="13">
    <source>
        <dbReference type="ARBA" id="ARBA00034101"/>
    </source>
</evidence>
<dbReference type="InterPro" id="IPR000742">
    <property type="entry name" value="EGF"/>
</dbReference>
<evidence type="ECO:0000313" key="25">
    <source>
        <dbReference type="Proteomes" id="UP000515131"/>
    </source>
</evidence>
<evidence type="ECO:0000256" key="20">
    <source>
        <dbReference type="PROSITE-ProRule" id="PRU00122"/>
    </source>
</evidence>
<dbReference type="InterPro" id="IPR050372">
    <property type="entry name" value="Neurexin-related_CASP"/>
</dbReference>
<evidence type="ECO:0000256" key="16">
    <source>
        <dbReference type="ARBA" id="ARBA00064047"/>
    </source>
</evidence>
<feature type="domain" description="Laminin G" evidence="22">
    <location>
        <begin position="892"/>
        <end position="1071"/>
    </location>
</feature>
<protein>
    <recommendedName>
        <fullName evidence="17">Pikachurin</fullName>
    </recommendedName>
    <alternativeName>
        <fullName evidence="18">EGF-like, fibronectin type-III and laminin G-like domain-containing protein</fullName>
    </alternativeName>
</protein>
<dbReference type="SMART" id="SM00179">
    <property type="entry name" value="EGF_CA"/>
    <property type="match status" value="2"/>
</dbReference>
<keyword evidence="3" id="KW-0272">Extracellular matrix</keyword>
<evidence type="ECO:0000259" key="23">
    <source>
        <dbReference type="PROSITE" id="PS50026"/>
    </source>
</evidence>
<dbReference type="FunFam" id="2.60.40.10:FF:000793">
    <property type="entry name" value="pikachurin isoform X1"/>
    <property type="match status" value="1"/>
</dbReference>
<keyword evidence="4 19" id="KW-0245">EGF-like domain</keyword>
<feature type="disulfide bond" evidence="19">
    <location>
        <begin position="635"/>
        <end position="652"/>
    </location>
</feature>
<dbReference type="FunFam" id="2.10.25.10:FF:000220">
    <property type="entry name" value="pikachurin isoform X3"/>
    <property type="match status" value="1"/>
</dbReference>
<dbReference type="CTD" id="133584"/>
<dbReference type="GO" id="GO:0043083">
    <property type="term" value="C:synaptic cleft"/>
    <property type="evidence" value="ECO:0007669"/>
    <property type="project" value="UniProtKB-SubCell"/>
</dbReference>
<evidence type="ECO:0000259" key="22">
    <source>
        <dbReference type="PROSITE" id="PS50025"/>
    </source>
</evidence>
<dbReference type="InterPro" id="IPR013320">
    <property type="entry name" value="ConA-like_dom_sf"/>
</dbReference>
<feature type="domain" description="EGF-like" evidence="23">
    <location>
        <begin position="626"/>
        <end position="664"/>
    </location>
</feature>
<dbReference type="InterPro" id="IPR036116">
    <property type="entry name" value="FN3_sf"/>
</dbReference>
<evidence type="ECO:0000256" key="2">
    <source>
        <dbReference type="ARBA" id="ARBA00022525"/>
    </source>
</evidence>
<organism evidence="25 26">
    <name type="scientific">Puma concolor</name>
    <name type="common">Mountain lion</name>
    <name type="synonym">Felis concolor</name>
    <dbReference type="NCBI Taxonomy" id="9696"/>
    <lineage>
        <taxon>Eukaryota</taxon>
        <taxon>Metazoa</taxon>
        <taxon>Chordata</taxon>
        <taxon>Craniata</taxon>
        <taxon>Vertebrata</taxon>
        <taxon>Euteleostomi</taxon>
        <taxon>Mammalia</taxon>
        <taxon>Eutheria</taxon>
        <taxon>Laurasiatheria</taxon>
        <taxon>Carnivora</taxon>
        <taxon>Feliformia</taxon>
        <taxon>Felidae</taxon>
        <taxon>Felinae</taxon>
        <taxon>Puma</taxon>
    </lineage>
</organism>
<dbReference type="PANTHER" id="PTHR15036:SF88">
    <property type="entry name" value="PIKACHURIN"/>
    <property type="match status" value="1"/>
</dbReference>
<feature type="compositionally biased region" description="Basic and acidic residues" evidence="21">
    <location>
        <begin position="512"/>
        <end position="526"/>
    </location>
</feature>
<proteinExistence type="predicted"/>
<dbReference type="SMR" id="A0A6P6HVQ7"/>
<dbReference type="Gene3D" id="2.10.25.10">
    <property type="entry name" value="Laminin"/>
    <property type="match status" value="2"/>
</dbReference>
<feature type="disulfide bond" evidence="19">
    <location>
        <begin position="875"/>
        <end position="884"/>
    </location>
</feature>
<dbReference type="SMART" id="SM00282">
    <property type="entry name" value="LamG"/>
    <property type="match status" value="3"/>
</dbReference>
<dbReference type="Gene3D" id="2.60.120.200">
    <property type="match status" value="3"/>
</dbReference>
<dbReference type="KEGG" id="pcoo:112860455"/>
<dbReference type="Pfam" id="PF00054">
    <property type="entry name" value="Laminin_G_1"/>
    <property type="match status" value="2"/>
</dbReference>
<dbReference type="InterPro" id="IPR003961">
    <property type="entry name" value="FN3_dom"/>
</dbReference>
<dbReference type="SMART" id="SM00181">
    <property type="entry name" value="EGF"/>
    <property type="match status" value="3"/>
</dbReference>
<accession>A0A6P6HVQ7</accession>
<evidence type="ECO:0000256" key="21">
    <source>
        <dbReference type="SAM" id="MobiDB-lite"/>
    </source>
</evidence>
<evidence type="ECO:0000256" key="12">
    <source>
        <dbReference type="ARBA" id="ARBA00023273"/>
    </source>
</evidence>
<feature type="domain" description="EGF-like" evidence="23">
    <location>
        <begin position="848"/>
        <end position="885"/>
    </location>
</feature>
<comment type="caution">
    <text evidence="19">Lacks conserved residue(s) required for the propagation of feature annotation.</text>
</comment>
<evidence type="ECO:0000256" key="14">
    <source>
        <dbReference type="ARBA" id="ARBA00043942"/>
    </source>
</evidence>
<gene>
    <name evidence="26" type="primary">EGFLAM</name>
</gene>
<dbReference type="CDD" id="cd00063">
    <property type="entry name" value="FN3"/>
    <property type="match status" value="2"/>
</dbReference>
<dbReference type="CDD" id="cd00054">
    <property type="entry name" value="EGF_CA"/>
    <property type="match status" value="2"/>
</dbReference>
<dbReference type="PROSITE" id="PS50853">
    <property type="entry name" value="FN3"/>
    <property type="match status" value="2"/>
</dbReference>
<keyword evidence="10" id="KW-0325">Glycoprotein</keyword>
<dbReference type="PROSITE" id="PS50025">
    <property type="entry name" value="LAM_G_DOMAIN"/>
    <property type="match status" value="3"/>
</dbReference>
<keyword evidence="11" id="KW-0357">Heparan sulfate</keyword>
<dbReference type="PANTHER" id="PTHR15036">
    <property type="entry name" value="PIKACHURIN-LIKE PROTEIN"/>
    <property type="match status" value="1"/>
</dbReference>
<feature type="disulfide bond" evidence="19">
    <location>
        <begin position="1093"/>
        <end position="1102"/>
    </location>
</feature>
<dbReference type="PROSITE" id="PS00022">
    <property type="entry name" value="EGF_1"/>
    <property type="match status" value="3"/>
</dbReference>
<feature type="domain" description="Laminin G" evidence="22">
    <location>
        <begin position="669"/>
        <end position="847"/>
    </location>
</feature>
<dbReference type="InterPro" id="IPR001881">
    <property type="entry name" value="EGF-like_Ca-bd_dom"/>
</dbReference>
<dbReference type="Gene3D" id="2.60.40.10">
    <property type="entry name" value="Immunoglobulins"/>
    <property type="match status" value="2"/>
</dbReference>
<dbReference type="GO" id="GO:0005509">
    <property type="term" value="F:calcium ion binding"/>
    <property type="evidence" value="ECO:0007669"/>
    <property type="project" value="InterPro"/>
</dbReference>
<dbReference type="GO" id="GO:0005604">
    <property type="term" value="C:basement membrane"/>
    <property type="evidence" value="ECO:0007669"/>
    <property type="project" value="UniProtKB-ARBA"/>
</dbReference>
<comment type="subunit">
    <text evidence="16">Interacts with DAG1 alpha-dystroglycan. Interacts with GPR158 and GPR179; transsynaptic interaction is required for synaptic organization of photoreceptor cells.</text>
</comment>
<evidence type="ECO:0000256" key="7">
    <source>
        <dbReference type="ARBA" id="ARBA00022974"/>
    </source>
</evidence>
<evidence type="ECO:0000256" key="15">
    <source>
        <dbReference type="ARBA" id="ARBA00059801"/>
    </source>
</evidence>
<comment type="function">
    <text evidence="15">Involved in both the retinal photoreceptor ribbon synapse formation and physiological functions of visual perception. Plays a key role in the synaptic organization of photoreceptors by mediating transsynaptic interaction between alpha-dystroglycan and GPR179 on the postsynaptic membrane. Necessary for proper bipolar dendritic tip apposition to the photoreceptor ribbon synapse. Promotes matrix assembly and cell adhesiveness.</text>
</comment>